<keyword evidence="3" id="KW-0560">Oxidoreductase</keyword>
<evidence type="ECO:0008006" key="6">
    <source>
        <dbReference type="Google" id="ProtNLM"/>
    </source>
</evidence>
<organism evidence="4 5">
    <name type="scientific">Cytospora leucostoma</name>
    <dbReference type="NCBI Taxonomy" id="1230097"/>
    <lineage>
        <taxon>Eukaryota</taxon>
        <taxon>Fungi</taxon>
        <taxon>Dikarya</taxon>
        <taxon>Ascomycota</taxon>
        <taxon>Pezizomycotina</taxon>
        <taxon>Sordariomycetes</taxon>
        <taxon>Sordariomycetidae</taxon>
        <taxon>Diaporthales</taxon>
        <taxon>Cytosporaceae</taxon>
        <taxon>Cytospora</taxon>
    </lineage>
</organism>
<dbReference type="InterPro" id="IPR036291">
    <property type="entry name" value="NAD(P)-bd_dom_sf"/>
</dbReference>
<reference evidence="4 5" key="1">
    <citation type="submission" date="2015-09" db="EMBL/GenBank/DDBJ databases">
        <title>Host preference determinants of Valsa canker pathogens revealed by comparative genomics.</title>
        <authorList>
            <person name="Yin Z."/>
            <person name="Huang L."/>
        </authorList>
    </citation>
    <scope>NUCLEOTIDE SEQUENCE [LARGE SCALE GENOMIC DNA]</scope>
    <source>
        <strain evidence="4 5">SXYLt</strain>
    </source>
</reference>
<evidence type="ECO:0000256" key="2">
    <source>
        <dbReference type="ARBA" id="ARBA00022857"/>
    </source>
</evidence>
<dbReference type="InterPro" id="IPR020904">
    <property type="entry name" value="Sc_DH/Rdtase_CS"/>
</dbReference>
<dbReference type="EMBL" id="LKEB01000002">
    <property type="protein sequence ID" value="ROW17426.1"/>
    <property type="molecule type" value="Genomic_DNA"/>
</dbReference>
<comment type="similarity">
    <text evidence="1">Belongs to the short-chain dehydrogenases/reductases (SDR) family.</text>
</comment>
<dbReference type="AlphaFoldDB" id="A0A423XMG3"/>
<dbReference type="Gene3D" id="3.40.50.720">
    <property type="entry name" value="NAD(P)-binding Rossmann-like Domain"/>
    <property type="match status" value="1"/>
</dbReference>
<dbReference type="PANTHER" id="PTHR24320">
    <property type="entry name" value="RETINOL DEHYDROGENASE"/>
    <property type="match status" value="1"/>
</dbReference>
<dbReference type="Pfam" id="PF00106">
    <property type="entry name" value="adh_short"/>
    <property type="match status" value="1"/>
</dbReference>
<name>A0A423XMG3_9PEZI</name>
<gene>
    <name evidence="4" type="ORF">VPNG_00983</name>
</gene>
<sequence length="346" mass="38793">MASSKGTILVTGANGGLGSAIAQQIASRPEFAAYHGLYTVRDAMSETATALDSALRRSVLHSYDILPLDLAQLDRVRETARSINDRVFAGEIPPIRALILNAGLQNYGRQVWTTDGLDMTFSANYLGHWLLTLLLLKSIDKASGRIVVVGSQVHDPYDKRNDLGKNFAEERYKTVVTDEAKLEAIARGTWSTPEEDPSWRSSSRRYGASKLFLIMFMHELQRRVDRDPELSNICVLGTDPGTMSTPFIRYAPWIIRVLIFRIIFPIILFLKPDGPVRTTDQSAIYTLQAAFDSSFGEFPKDLYFNGTEPRETSAESRDAQKRDLVWKTSVRLAQLKEGETILGDWQ</sequence>
<dbReference type="OrthoDB" id="191139at2759"/>
<evidence type="ECO:0000313" key="5">
    <source>
        <dbReference type="Proteomes" id="UP000285146"/>
    </source>
</evidence>
<keyword evidence="5" id="KW-1185">Reference proteome</keyword>
<accession>A0A423XMG3</accession>
<dbReference type="PANTHER" id="PTHR24320:SF152">
    <property type="entry name" value="SHORT-CHAIN DEHYDROGENASE_REDUCTASE FAMILY PROTEIN"/>
    <property type="match status" value="1"/>
</dbReference>
<comment type="caution">
    <text evidence="4">The sequence shown here is derived from an EMBL/GenBank/DDBJ whole genome shotgun (WGS) entry which is preliminary data.</text>
</comment>
<dbReference type="Proteomes" id="UP000285146">
    <property type="component" value="Unassembled WGS sequence"/>
</dbReference>
<evidence type="ECO:0000256" key="3">
    <source>
        <dbReference type="ARBA" id="ARBA00023002"/>
    </source>
</evidence>
<protein>
    <recommendedName>
        <fullName evidence="6">Ketoreductase (KR) domain-containing protein</fullName>
    </recommendedName>
</protein>
<evidence type="ECO:0000256" key="1">
    <source>
        <dbReference type="ARBA" id="ARBA00006484"/>
    </source>
</evidence>
<dbReference type="InParanoid" id="A0A423XMG3"/>
<keyword evidence="2" id="KW-0521">NADP</keyword>
<dbReference type="SUPFAM" id="SSF51735">
    <property type="entry name" value="NAD(P)-binding Rossmann-fold domains"/>
    <property type="match status" value="1"/>
</dbReference>
<evidence type="ECO:0000313" key="4">
    <source>
        <dbReference type="EMBL" id="ROW17426.1"/>
    </source>
</evidence>
<dbReference type="InterPro" id="IPR002347">
    <property type="entry name" value="SDR_fam"/>
</dbReference>
<proteinExistence type="inferred from homology"/>
<dbReference type="STRING" id="1230097.A0A423XMG3"/>
<dbReference type="PRINTS" id="PR00081">
    <property type="entry name" value="GDHRDH"/>
</dbReference>
<dbReference type="PROSITE" id="PS00061">
    <property type="entry name" value="ADH_SHORT"/>
    <property type="match status" value="1"/>
</dbReference>
<dbReference type="GO" id="GO:0016491">
    <property type="term" value="F:oxidoreductase activity"/>
    <property type="evidence" value="ECO:0007669"/>
    <property type="project" value="UniProtKB-KW"/>
</dbReference>